<feature type="domain" description="PPIase cyclophilin-type" evidence="5">
    <location>
        <begin position="9"/>
        <end position="161"/>
    </location>
</feature>
<keyword evidence="3 4" id="KW-0413">Isomerase</keyword>
<dbReference type="PANTHER" id="PTHR45625">
    <property type="entry name" value="PEPTIDYL-PROLYL CIS-TRANS ISOMERASE-RELATED"/>
    <property type="match status" value="1"/>
</dbReference>
<dbReference type="Proteomes" id="UP001597375">
    <property type="component" value="Unassembled WGS sequence"/>
</dbReference>
<evidence type="ECO:0000313" key="6">
    <source>
        <dbReference type="EMBL" id="MFD2258035.1"/>
    </source>
</evidence>
<accession>A0ABW5DBP0</accession>
<dbReference type="SUPFAM" id="SSF50891">
    <property type="entry name" value="Cyclophilin-like"/>
    <property type="match status" value="1"/>
</dbReference>
<dbReference type="PROSITE" id="PS00170">
    <property type="entry name" value="CSA_PPIASE_1"/>
    <property type="match status" value="1"/>
</dbReference>
<dbReference type="RefSeq" id="WP_386821478.1">
    <property type="nucleotide sequence ID" value="NZ_JBHUIT010000034.1"/>
</dbReference>
<dbReference type="InterPro" id="IPR044666">
    <property type="entry name" value="Cyclophilin_A-like"/>
</dbReference>
<dbReference type="Gene3D" id="2.40.100.10">
    <property type="entry name" value="Cyclophilin-like"/>
    <property type="match status" value="1"/>
</dbReference>
<comment type="function">
    <text evidence="4">PPIases accelerate the folding of proteins. It catalyzes the cis-trans isomerization of proline imidic peptide bonds in oligopeptides.</text>
</comment>
<reference evidence="7" key="1">
    <citation type="journal article" date="2019" name="Int. J. Syst. Evol. Microbiol.">
        <title>The Global Catalogue of Microorganisms (GCM) 10K type strain sequencing project: providing services to taxonomists for standard genome sequencing and annotation.</title>
        <authorList>
            <consortium name="The Broad Institute Genomics Platform"/>
            <consortium name="The Broad Institute Genome Sequencing Center for Infectious Disease"/>
            <person name="Wu L."/>
            <person name="Ma J."/>
        </authorList>
    </citation>
    <scope>NUCLEOTIDE SEQUENCE [LARGE SCALE GENOMIC DNA]</scope>
    <source>
        <strain evidence="7">CGMCC 4.7106</strain>
    </source>
</reference>
<dbReference type="EC" id="5.2.1.8" evidence="4"/>
<comment type="catalytic activity">
    <reaction evidence="4">
        <text>[protein]-peptidylproline (omega=180) = [protein]-peptidylproline (omega=0)</text>
        <dbReference type="Rhea" id="RHEA:16237"/>
        <dbReference type="Rhea" id="RHEA-COMP:10747"/>
        <dbReference type="Rhea" id="RHEA-COMP:10748"/>
        <dbReference type="ChEBI" id="CHEBI:83833"/>
        <dbReference type="ChEBI" id="CHEBI:83834"/>
        <dbReference type="EC" id="5.2.1.8"/>
    </reaction>
</comment>
<dbReference type="InterPro" id="IPR020892">
    <property type="entry name" value="Cyclophilin-type_PPIase_CS"/>
</dbReference>
<name>A0ABW5DBP0_9BACT</name>
<evidence type="ECO:0000256" key="1">
    <source>
        <dbReference type="ARBA" id="ARBA00007365"/>
    </source>
</evidence>
<evidence type="ECO:0000256" key="3">
    <source>
        <dbReference type="ARBA" id="ARBA00023235"/>
    </source>
</evidence>
<dbReference type="PROSITE" id="PS50072">
    <property type="entry name" value="CSA_PPIASE_2"/>
    <property type="match status" value="1"/>
</dbReference>
<evidence type="ECO:0000256" key="2">
    <source>
        <dbReference type="ARBA" id="ARBA00023110"/>
    </source>
</evidence>
<dbReference type="PRINTS" id="PR00153">
    <property type="entry name" value="CSAPPISMRASE"/>
</dbReference>
<comment type="caution">
    <text evidence="6">The sequence shown here is derived from an EMBL/GenBank/DDBJ whole genome shotgun (WGS) entry which is preliminary data.</text>
</comment>
<dbReference type="CDD" id="cd00317">
    <property type="entry name" value="cyclophilin"/>
    <property type="match status" value="1"/>
</dbReference>
<evidence type="ECO:0000256" key="4">
    <source>
        <dbReference type="RuleBase" id="RU363019"/>
    </source>
</evidence>
<dbReference type="InterPro" id="IPR029000">
    <property type="entry name" value="Cyclophilin-like_dom_sf"/>
</dbReference>
<evidence type="ECO:0000313" key="7">
    <source>
        <dbReference type="Proteomes" id="UP001597375"/>
    </source>
</evidence>
<sequence>MNDIKITLHTTAGDIDATFYASKAPVTVANFLNLSKRGYYDGVAFHRVIERFMLQGGDPTESGRGGPGYKFADEFHPELRHRAPGVFSMANAGPGTNGSQFFITTTPTPFLDNRHSVFGQVTDGMDVVEKITGKNNTGERGCKFDGVGDKITSVTIHDDTTALFEDQKDNIEHWNSILDKA</sequence>
<proteinExistence type="inferred from homology"/>
<dbReference type="PANTHER" id="PTHR45625:SF4">
    <property type="entry name" value="PEPTIDYLPROLYL ISOMERASE DOMAIN AND WD REPEAT-CONTAINING PROTEIN 1"/>
    <property type="match status" value="1"/>
</dbReference>
<keyword evidence="7" id="KW-1185">Reference proteome</keyword>
<protein>
    <recommendedName>
        <fullName evidence="4">Peptidyl-prolyl cis-trans isomerase</fullName>
        <shortName evidence="4">PPIase</shortName>
        <ecNumber evidence="4">5.2.1.8</ecNumber>
    </recommendedName>
</protein>
<evidence type="ECO:0000259" key="5">
    <source>
        <dbReference type="PROSITE" id="PS50072"/>
    </source>
</evidence>
<comment type="similarity">
    <text evidence="1 4">Belongs to the cyclophilin-type PPIase family.</text>
</comment>
<organism evidence="6 7">
    <name type="scientific">Luteolibacter algae</name>
    <dbReference type="NCBI Taxonomy" id="454151"/>
    <lineage>
        <taxon>Bacteria</taxon>
        <taxon>Pseudomonadati</taxon>
        <taxon>Verrucomicrobiota</taxon>
        <taxon>Verrucomicrobiia</taxon>
        <taxon>Verrucomicrobiales</taxon>
        <taxon>Verrucomicrobiaceae</taxon>
        <taxon>Luteolibacter</taxon>
    </lineage>
</organism>
<dbReference type="Pfam" id="PF00160">
    <property type="entry name" value="Pro_isomerase"/>
    <property type="match status" value="1"/>
</dbReference>
<dbReference type="GO" id="GO:0003755">
    <property type="term" value="F:peptidyl-prolyl cis-trans isomerase activity"/>
    <property type="evidence" value="ECO:0007669"/>
    <property type="project" value="UniProtKB-EC"/>
</dbReference>
<keyword evidence="2 4" id="KW-0697">Rotamase</keyword>
<dbReference type="InterPro" id="IPR002130">
    <property type="entry name" value="Cyclophilin-type_PPIase_dom"/>
</dbReference>
<gene>
    <name evidence="6" type="ORF">ACFSSA_15245</name>
</gene>
<dbReference type="EMBL" id="JBHUIT010000034">
    <property type="protein sequence ID" value="MFD2258035.1"/>
    <property type="molecule type" value="Genomic_DNA"/>
</dbReference>